<comment type="caution">
    <text evidence="7">The sequence shown here is derived from an EMBL/GenBank/DDBJ whole genome shotgun (WGS) entry which is preliminary data.</text>
</comment>
<dbReference type="EMBL" id="JBHSFS010000005">
    <property type="protein sequence ID" value="MFC4514073.1"/>
    <property type="molecule type" value="Genomic_DNA"/>
</dbReference>
<keyword evidence="3" id="KW-0949">S-adenosyl-L-methionine</keyword>
<accession>A0ABV9BJ28</accession>
<feature type="compositionally biased region" description="Polar residues" evidence="4">
    <location>
        <begin position="1"/>
        <end position="17"/>
    </location>
</feature>
<organism evidence="7 8">
    <name type="scientific">Streptomyces ehimensis</name>
    <dbReference type="NCBI Taxonomy" id="68195"/>
    <lineage>
        <taxon>Bacteria</taxon>
        <taxon>Bacillati</taxon>
        <taxon>Actinomycetota</taxon>
        <taxon>Actinomycetes</taxon>
        <taxon>Kitasatosporales</taxon>
        <taxon>Streptomycetaceae</taxon>
        <taxon>Streptomyces</taxon>
    </lineage>
</organism>
<keyword evidence="8" id="KW-1185">Reference proteome</keyword>
<evidence type="ECO:0000259" key="6">
    <source>
        <dbReference type="Pfam" id="PF08100"/>
    </source>
</evidence>
<proteinExistence type="predicted"/>
<feature type="region of interest" description="Disordered" evidence="4">
    <location>
        <begin position="1"/>
        <end position="23"/>
    </location>
</feature>
<dbReference type="InterPro" id="IPR012967">
    <property type="entry name" value="COMT_dimerisation"/>
</dbReference>
<dbReference type="Pfam" id="PF00891">
    <property type="entry name" value="Methyltransf_2"/>
    <property type="match status" value="1"/>
</dbReference>
<name>A0ABV9BJ28_9ACTN</name>
<evidence type="ECO:0000259" key="5">
    <source>
        <dbReference type="Pfam" id="PF00891"/>
    </source>
</evidence>
<dbReference type="GO" id="GO:0008168">
    <property type="term" value="F:methyltransferase activity"/>
    <property type="evidence" value="ECO:0007669"/>
    <property type="project" value="UniProtKB-KW"/>
</dbReference>
<gene>
    <name evidence="7" type="ORF">ACFPEN_14090</name>
</gene>
<dbReference type="RefSeq" id="WP_417922893.1">
    <property type="nucleotide sequence ID" value="NZ_JBHSFS010000005.1"/>
</dbReference>
<dbReference type="Pfam" id="PF08100">
    <property type="entry name" value="Dimerisation"/>
    <property type="match status" value="1"/>
</dbReference>
<reference evidence="8" key="1">
    <citation type="journal article" date="2019" name="Int. J. Syst. Evol. Microbiol.">
        <title>The Global Catalogue of Microorganisms (GCM) 10K type strain sequencing project: providing services to taxonomists for standard genome sequencing and annotation.</title>
        <authorList>
            <consortium name="The Broad Institute Genomics Platform"/>
            <consortium name="The Broad Institute Genome Sequencing Center for Infectious Disease"/>
            <person name="Wu L."/>
            <person name="Ma J."/>
        </authorList>
    </citation>
    <scope>NUCLEOTIDE SEQUENCE [LARGE SCALE GENOMIC DNA]</scope>
    <source>
        <strain evidence="8">CECT 8064</strain>
    </source>
</reference>
<dbReference type="SUPFAM" id="SSF46785">
    <property type="entry name" value="Winged helix' DNA-binding domain"/>
    <property type="match status" value="1"/>
</dbReference>
<dbReference type="InterPro" id="IPR036390">
    <property type="entry name" value="WH_DNA-bd_sf"/>
</dbReference>
<dbReference type="GO" id="GO:0032259">
    <property type="term" value="P:methylation"/>
    <property type="evidence" value="ECO:0007669"/>
    <property type="project" value="UniProtKB-KW"/>
</dbReference>
<dbReference type="InterPro" id="IPR029063">
    <property type="entry name" value="SAM-dependent_MTases_sf"/>
</dbReference>
<evidence type="ECO:0000313" key="8">
    <source>
        <dbReference type="Proteomes" id="UP001595990"/>
    </source>
</evidence>
<sequence>MDPTTTRDSTAPETATETPLDPSGAMRLMEETFGFLHSAALRTAARLRLADHLADGPRTSAELADATGTDGTTLRRLLRLLASRGVFQEDEAGAFGLTPAASALRTGIPGSLHAAVLLLTDDMFLRPAADLAETVRTGESAFPRVFGTPFFEHLRTDDAAREVFDAGMAAFSGPLDDVVAAAYPFPDHGTVVDVGGGRGGLLRSVLLRHPGLSGVLFDQAPALREPLLATDELTGRWRAEPGDFFTAVPKGDVHLLKHVLPDWSDDDCVRILRSCRQALAPGGRVLVVDAAPPPGNAPHPGKDLDLMMLTALGGSTRTPAELATLFTQAGLRHVRTLPTPGFASIVEAEAAPLD</sequence>
<dbReference type="Gene3D" id="1.10.10.10">
    <property type="entry name" value="Winged helix-like DNA-binding domain superfamily/Winged helix DNA-binding domain"/>
    <property type="match status" value="1"/>
</dbReference>
<keyword evidence="1 7" id="KW-0489">Methyltransferase</keyword>
<protein>
    <submittedName>
        <fullName evidence="7">Methyltransferase</fullName>
    </submittedName>
</protein>
<dbReference type="PANTHER" id="PTHR43712">
    <property type="entry name" value="PUTATIVE (AFU_ORTHOLOGUE AFUA_4G14580)-RELATED"/>
    <property type="match status" value="1"/>
</dbReference>
<dbReference type="SUPFAM" id="SSF53335">
    <property type="entry name" value="S-adenosyl-L-methionine-dependent methyltransferases"/>
    <property type="match status" value="1"/>
</dbReference>
<evidence type="ECO:0000256" key="1">
    <source>
        <dbReference type="ARBA" id="ARBA00022603"/>
    </source>
</evidence>
<feature type="domain" description="O-methyltransferase dimerisation" evidence="6">
    <location>
        <begin position="30"/>
        <end position="104"/>
    </location>
</feature>
<feature type="domain" description="O-methyltransferase C-terminal" evidence="5">
    <location>
        <begin position="130"/>
        <end position="331"/>
    </location>
</feature>
<dbReference type="InterPro" id="IPR036388">
    <property type="entry name" value="WH-like_DNA-bd_sf"/>
</dbReference>
<dbReference type="PANTHER" id="PTHR43712:SF2">
    <property type="entry name" value="O-METHYLTRANSFERASE CICE"/>
    <property type="match status" value="1"/>
</dbReference>
<dbReference type="Proteomes" id="UP001595990">
    <property type="component" value="Unassembled WGS sequence"/>
</dbReference>
<evidence type="ECO:0000313" key="7">
    <source>
        <dbReference type="EMBL" id="MFC4514073.1"/>
    </source>
</evidence>
<dbReference type="PROSITE" id="PS51683">
    <property type="entry name" value="SAM_OMT_II"/>
    <property type="match status" value="1"/>
</dbReference>
<dbReference type="InterPro" id="IPR001077">
    <property type="entry name" value="COMT_C"/>
</dbReference>
<dbReference type="InterPro" id="IPR016461">
    <property type="entry name" value="COMT-like"/>
</dbReference>
<dbReference type="PIRSF" id="PIRSF005739">
    <property type="entry name" value="O-mtase"/>
    <property type="match status" value="1"/>
</dbReference>
<evidence type="ECO:0000256" key="4">
    <source>
        <dbReference type="SAM" id="MobiDB-lite"/>
    </source>
</evidence>
<dbReference type="Gene3D" id="3.40.50.150">
    <property type="entry name" value="Vaccinia Virus protein VP39"/>
    <property type="match status" value="1"/>
</dbReference>
<evidence type="ECO:0000256" key="3">
    <source>
        <dbReference type="ARBA" id="ARBA00022691"/>
    </source>
</evidence>
<evidence type="ECO:0000256" key="2">
    <source>
        <dbReference type="ARBA" id="ARBA00022679"/>
    </source>
</evidence>
<keyword evidence="2" id="KW-0808">Transferase</keyword>